<evidence type="ECO:0000313" key="3">
    <source>
        <dbReference type="EMBL" id="AGA59853.1"/>
    </source>
</evidence>
<gene>
    <name evidence="2" type="ordered locus">Theco_3459</name>
    <name evidence="3" type="ordered locus">Theco_3842</name>
</gene>
<protein>
    <submittedName>
        <fullName evidence="3">Transposase family protein</fullName>
    </submittedName>
</protein>
<reference evidence="3" key="2">
    <citation type="submission" date="2012-01" db="EMBL/GenBank/DDBJ databases">
        <title>Complete sequence of chromosome of Thermobacillus composti KWC4.</title>
        <authorList>
            <consortium name="US DOE Joint Genome Institute"/>
            <person name="Lucas S."/>
            <person name="Han J."/>
            <person name="Lapidus A."/>
            <person name="Cheng J.-F."/>
            <person name="Goodwin L."/>
            <person name="Pitluck S."/>
            <person name="Peters L."/>
            <person name="Ovchinnikova G."/>
            <person name="Teshima H."/>
            <person name="Detter J.C."/>
            <person name="Han C."/>
            <person name="Tapia R."/>
            <person name="Land M."/>
            <person name="Hauser L."/>
            <person name="Kyrpides N."/>
            <person name="Ivanova N."/>
            <person name="Pagani I."/>
            <person name="Anderson I."/>
            <person name="Woyke T."/>
        </authorList>
    </citation>
    <scope>NUCLEOTIDE SEQUENCE</scope>
    <source>
        <strain evidence="3">KWC4</strain>
    </source>
</reference>
<evidence type="ECO:0000259" key="1">
    <source>
        <dbReference type="Pfam" id="PF01610"/>
    </source>
</evidence>
<dbReference type="InterPro" id="IPR047951">
    <property type="entry name" value="Transpos_ISL3"/>
</dbReference>
<dbReference type="KEGG" id="tco:Theco_3842"/>
<dbReference type="STRING" id="717605.Theco_3459"/>
<dbReference type="NCBIfam" id="NF033550">
    <property type="entry name" value="transpos_ISL3"/>
    <property type="match status" value="1"/>
</dbReference>
<dbReference type="eggNOG" id="COG3464">
    <property type="taxonomic scope" value="Bacteria"/>
</dbReference>
<dbReference type="Pfam" id="PF01610">
    <property type="entry name" value="DDE_Tnp_ISL3"/>
    <property type="match status" value="1"/>
</dbReference>
<proteinExistence type="predicted"/>
<dbReference type="RefSeq" id="WP_015256227.1">
    <property type="nucleotide sequence ID" value="NC_019897.1"/>
</dbReference>
<evidence type="ECO:0000313" key="2">
    <source>
        <dbReference type="EMBL" id="AGA59502.1"/>
    </source>
</evidence>
<sequence length="413" mass="48121">MHTQYINELLDLPELKIHQILSIDADEVHIEAVPLGDKQCCPCCGSDQAVIRKGRNDMRRIRHLCVFEKKTYLHVPSIRMYCTRCEAGFVWAYEFVGPRQRYSKLFRSHAVEQALGSTAAHSARMQQAPASTIQRIHHEAVPAEGERIYKQVWEEAKEMEELVLGVDDFAVKKGHTYNTGIHNLKGETMLDLLPGRKLEELRTYAQEHPDFLRLNPKAVVMDLAQAYHAWISECFPNAIRIADRFHVHGYVIKCVQEVRKTVQNTLSPRAKAHLKASHRLLNPSAESLSEESRKRLETLLSYSPLLRSVWEWKEAFATWYDCSPSFAVAQRGFERWCEQGDRINHPAVRSTLKTMRNWKEEIVNYHQCRWTNATVEGRHNRIKAFQRRHYFTRNRSHYKAGILIECNRHRLLG</sequence>
<name>L0EHZ3_THECK</name>
<dbReference type="PANTHER" id="PTHR33498:SF1">
    <property type="entry name" value="TRANSPOSASE FOR INSERTION SEQUENCE ELEMENT IS1557"/>
    <property type="match status" value="1"/>
</dbReference>
<dbReference type="OrthoDB" id="6197054at2"/>
<dbReference type="EMBL" id="CP003255">
    <property type="protein sequence ID" value="AGA59853.1"/>
    <property type="molecule type" value="Genomic_DNA"/>
</dbReference>
<reference evidence="4" key="1">
    <citation type="submission" date="2012-01" db="EMBL/GenBank/DDBJ databases">
        <title>Complete sequence of chromosome of Thermobacillus composti KWC4.</title>
        <authorList>
            <person name="Lucas S."/>
            <person name="Han J."/>
            <person name="Lapidus A."/>
            <person name="Cheng J.-F."/>
            <person name="Goodwin L."/>
            <person name="Pitluck S."/>
            <person name="Peters L."/>
            <person name="Ovchinnikova G."/>
            <person name="Teshima H."/>
            <person name="Detter J.C."/>
            <person name="Han C."/>
            <person name="Tapia R."/>
            <person name="Land M."/>
            <person name="Hauser L."/>
            <person name="Kyrpides N."/>
            <person name="Ivanova N."/>
            <person name="Pagani I."/>
            <person name="Anderson I."/>
            <person name="Woyke T."/>
        </authorList>
    </citation>
    <scope>NUCLEOTIDE SEQUENCE [LARGE SCALE GENOMIC DNA]</scope>
    <source>
        <strain evidence="4">DSM 18247 / JCM 13945 / KWC4</strain>
    </source>
</reference>
<dbReference type="InterPro" id="IPR002560">
    <property type="entry name" value="Transposase_DDE"/>
</dbReference>
<dbReference type="PANTHER" id="PTHR33498">
    <property type="entry name" value="TRANSPOSASE FOR INSERTION SEQUENCE ELEMENT IS1557"/>
    <property type="match status" value="1"/>
</dbReference>
<dbReference type="Proteomes" id="UP000010795">
    <property type="component" value="Chromosome"/>
</dbReference>
<dbReference type="AlphaFoldDB" id="L0EHZ3"/>
<organism evidence="3 4">
    <name type="scientific">Thermobacillus composti (strain DSM 18247 / JCM 13945 / KWC4)</name>
    <dbReference type="NCBI Taxonomy" id="717605"/>
    <lineage>
        <taxon>Bacteria</taxon>
        <taxon>Bacillati</taxon>
        <taxon>Bacillota</taxon>
        <taxon>Bacilli</taxon>
        <taxon>Bacillales</taxon>
        <taxon>Paenibacillaceae</taxon>
        <taxon>Thermobacillus</taxon>
    </lineage>
</organism>
<dbReference type="EMBL" id="CP003255">
    <property type="protein sequence ID" value="AGA59502.1"/>
    <property type="molecule type" value="Genomic_DNA"/>
</dbReference>
<keyword evidence="4" id="KW-1185">Reference proteome</keyword>
<evidence type="ECO:0000313" key="4">
    <source>
        <dbReference type="Proteomes" id="UP000010795"/>
    </source>
</evidence>
<dbReference type="KEGG" id="tco:Theco_3459"/>
<dbReference type="HOGENOM" id="CLU_041900_1_1_9"/>
<accession>L0EHZ3</accession>
<feature type="domain" description="Transposase IS204/IS1001/IS1096/IS1165 DDE" evidence="1">
    <location>
        <begin position="164"/>
        <end position="400"/>
    </location>
</feature>